<organism evidence="5 6">
    <name type="scientific">Halorarum salinum</name>
    <dbReference type="NCBI Taxonomy" id="2743089"/>
    <lineage>
        <taxon>Archaea</taxon>
        <taxon>Methanobacteriati</taxon>
        <taxon>Methanobacteriota</taxon>
        <taxon>Stenosarchaea group</taxon>
        <taxon>Halobacteria</taxon>
        <taxon>Halobacteriales</taxon>
        <taxon>Haloferacaceae</taxon>
        <taxon>Halorarum</taxon>
    </lineage>
</organism>
<dbReference type="InterPro" id="IPR016181">
    <property type="entry name" value="Acyl_CoA_acyltransferase"/>
</dbReference>
<dbReference type="Pfam" id="PF13420">
    <property type="entry name" value="Acetyltransf_4"/>
    <property type="match status" value="1"/>
</dbReference>
<dbReference type="EMBL" id="CP058579">
    <property type="protein sequence ID" value="QLG60757.1"/>
    <property type="molecule type" value="Genomic_DNA"/>
</dbReference>
<evidence type="ECO:0000256" key="2">
    <source>
        <dbReference type="ARBA" id="ARBA00023315"/>
    </source>
</evidence>
<dbReference type="AlphaFoldDB" id="A0A7D5Q873"/>
<dbReference type="KEGG" id="halu:HUG12_02945"/>
<dbReference type="InterPro" id="IPR000182">
    <property type="entry name" value="GNAT_dom"/>
</dbReference>
<evidence type="ECO:0000313" key="6">
    <source>
        <dbReference type="Proteomes" id="UP000509626"/>
    </source>
</evidence>
<keyword evidence="6" id="KW-1185">Reference proteome</keyword>
<dbReference type="CDD" id="cd04301">
    <property type="entry name" value="NAT_SF"/>
    <property type="match status" value="1"/>
</dbReference>
<evidence type="ECO:0000256" key="3">
    <source>
        <dbReference type="SAM" id="MobiDB-lite"/>
    </source>
</evidence>
<keyword evidence="2" id="KW-0012">Acyltransferase</keyword>
<evidence type="ECO:0000256" key="1">
    <source>
        <dbReference type="ARBA" id="ARBA00022679"/>
    </source>
</evidence>
<dbReference type="GO" id="GO:0016747">
    <property type="term" value="F:acyltransferase activity, transferring groups other than amino-acyl groups"/>
    <property type="evidence" value="ECO:0007669"/>
    <property type="project" value="InterPro"/>
</dbReference>
<protein>
    <submittedName>
        <fullName evidence="5">N-acetyltransferase family protein</fullName>
    </submittedName>
</protein>
<sequence>MDSDGVTDGIGRGGRLFLSRPPPTDVSPNIRPATAADAAPIRDIYAPFVGETSVSFEEEPPDEAAMRRRIADTVDRLPWLVRDDGSVLGYACAHEHRGRGAYRWSVESSVYVREDARRAGVARGLYESLFAVLRRQGFRNVYAVTALPNPASTGFHEAMGFDPVGTFERVGYKHGEWRDVRWWHLSVGEYADDPDPPTTFADARREPWFDDAVATGEGSVDR</sequence>
<accession>A0A7D5Q873</accession>
<feature type="region of interest" description="Disordered" evidence="3">
    <location>
        <begin position="1"/>
        <end position="26"/>
    </location>
</feature>
<name>A0A7D5Q873_9EURY</name>
<dbReference type="PROSITE" id="PS51186">
    <property type="entry name" value="GNAT"/>
    <property type="match status" value="1"/>
</dbReference>
<dbReference type="PANTHER" id="PTHR43072:SF23">
    <property type="entry name" value="UPF0039 PROTEIN C11D3.02C"/>
    <property type="match status" value="1"/>
</dbReference>
<dbReference type="Proteomes" id="UP000509626">
    <property type="component" value="Chromosome"/>
</dbReference>
<reference evidence="5 6" key="1">
    <citation type="submission" date="2020-06" db="EMBL/GenBank/DDBJ databases">
        <title>NJ-3-1, isolated from saline soil.</title>
        <authorList>
            <person name="Cui H.L."/>
            <person name="Shi X."/>
        </authorList>
    </citation>
    <scope>NUCLEOTIDE SEQUENCE [LARGE SCALE GENOMIC DNA]</scope>
    <source>
        <strain evidence="5 6">NJ-3-1</strain>
    </source>
</reference>
<evidence type="ECO:0000313" key="5">
    <source>
        <dbReference type="EMBL" id="QLG60757.1"/>
    </source>
</evidence>
<proteinExistence type="predicted"/>
<evidence type="ECO:0000259" key="4">
    <source>
        <dbReference type="PROSITE" id="PS51186"/>
    </source>
</evidence>
<keyword evidence="1 5" id="KW-0808">Transferase</keyword>
<feature type="domain" description="N-acetyltransferase" evidence="4">
    <location>
        <begin position="28"/>
        <end position="184"/>
    </location>
</feature>
<dbReference type="PANTHER" id="PTHR43072">
    <property type="entry name" value="N-ACETYLTRANSFERASE"/>
    <property type="match status" value="1"/>
</dbReference>
<gene>
    <name evidence="5" type="ORF">HUG12_02945</name>
</gene>
<dbReference type="Gene3D" id="3.40.630.30">
    <property type="match status" value="1"/>
</dbReference>
<dbReference type="SUPFAM" id="SSF55729">
    <property type="entry name" value="Acyl-CoA N-acyltransferases (Nat)"/>
    <property type="match status" value="1"/>
</dbReference>